<gene>
    <name evidence="9" type="primary">mfd</name>
    <name evidence="13" type="ORF">Gocc_2470</name>
</gene>
<keyword evidence="5" id="KW-0347">Helicase</keyword>
<keyword evidence="8 9" id="KW-0234">DNA repair</keyword>
<evidence type="ECO:0000256" key="8">
    <source>
        <dbReference type="ARBA" id="ARBA00023204"/>
    </source>
</evidence>
<dbReference type="GO" id="GO:0005737">
    <property type="term" value="C:cytoplasm"/>
    <property type="evidence" value="ECO:0007669"/>
    <property type="project" value="UniProtKB-SubCell"/>
</dbReference>
<evidence type="ECO:0000256" key="5">
    <source>
        <dbReference type="ARBA" id="ARBA00022806"/>
    </source>
</evidence>
<keyword evidence="14" id="KW-1185">Reference proteome</keyword>
<proteinExistence type="inferred from homology"/>
<dbReference type="InterPro" id="IPR001650">
    <property type="entry name" value="Helicase_C-like"/>
</dbReference>
<dbReference type="Gene3D" id="2.40.10.170">
    <property type="match status" value="1"/>
</dbReference>
<feature type="region of interest" description="Disordered" evidence="10">
    <location>
        <begin position="236"/>
        <end position="259"/>
    </location>
</feature>
<dbReference type="Pfam" id="PF00271">
    <property type="entry name" value="Helicase_C"/>
    <property type="match status" value="1"/>
</dbReference>
<dbReference type="PANTHER" id="PTHR47964">
    <property type="entry name" value="ATP-DEPENDENT DNA HELICASE HOMOLOG RECG, CHLOROPLASTIC"/>
    <property type="match status" value="1"/>
</dbReference>
<evidence type="ECO:0000313" key="14">
    <source>
        <dbReference type="Proteomes" id="UP000254134"/>
    </source>
</evidence>
<dbReference type="Gene3D" id="3.40.50.300">
    <property type="entry name" value="P-loop containing nucleotide triphosphate hydrolases"/>
    <property type="match status" value="2"/>
</dbReference>
<comment type="similarity">
    <text evidence="9">In the N-terminal section; belongs to the UvrB family.</text>
</comment>
<dbReference type="PROSITE" id="PS51194">
    <property type="entry name" value="HELICASE_CTER"/>
    <property type="match status" value="1"/>
</dbReference>
<dbReference type="PROSITE" id="PS51192">
    <property type="entry name" value="HELICASE_ATP_BIND_1"/>
    <property type="match status" value="1"/>
</dbReference>
<evidence type="ECO:0000259" key="11">
    <source>
        <dbReference type="PROSITE" id="PS51192"/>
    </source>
</evidence>
<keyword evidence="7 9" id="KW-0238">DNA-binding</keyword>
<dbReference type="EMBL" id="QQZY01000006">
    <property type="protein sequence ID" value="RDI73906.1"/>
    <property type="molecule type" value="Genomic_DNA"/>
</dbReference>
<evidence type="ECO:0000256" key="6">
    <source>
        <dbReference type="ARBA" id="ARBA00022840"/>
    </source>
</evidence>
<dbReference type="HAMAP" id="MF_00969">
    <property type="entry name" value="TRCF"/>
    <property type="match status" value="1"/>
</dbReference>
<dbReference type="SUPFAM" id="SSF141259">
    <property type="entry name" value="CarD-like"/>
    <property type="match status" value="1"/>
</dbReference>
<dbReference type="GO" id="GO:0003684">
    <property type="term" value="F:damaged DNA binding"/>
    <property type="evidence" value="ECO:0007669"/>
    <property type="project" value="InterPro"/>
</dbReference>
<keyword evidence="3 9" id="KW-0227">DNA damage</keyword>
<dbReference type="InterPro" id="IPR003711">
    <property type="entry name" value="CarD-like/TRCF_RID"/>
</dbReference>
<reference evidence="14" key="2">
    <citation type="journal article" date="2019" name="MicrobiologyOpen">
        <title>High-quality draft genome sequence of Gaiella occulta isolated from a 150 meter deep mineral water borehole and comparison with the genome sequences of other deep-branching lineages of the phylum Actinobacteria.</title>
        <authorList>
            <person name="Severino R."/>
            <person name="Froufe H.J.C."/>
            <person name="Barroso C."/>
            <person name="Albuquerque L."/>
            <person name="Lobo-da-Cunha A."/>
            <person name="da Costa M.S."/>
            <person name="Egas C."/>
        </authorList>
    </citation>
    <scope>NUCLEOTIDE SEQUENCE [LARGE SCALE GENOMIC DNA]</scope>
    <source>
        <strain evidence="14">F2-233</strain>
    </source>
</reference>
<evidence type="ECO:0000256" key="9">
    <source>
        <dbReference type="HAMAP-Rule" id="MF_00969"/>
    </source>
</evidence>
<dbReference type="Gene3D" id="3.30.2060.10">
    <property type="entry name" value="Penicillin-binding protein 1b domain"/>
    <property type="match status" value="1"/>
</dbReference>
<protein>
    <recommendedName>
        <fullName evidence="9">Transcription-repair-coupling factor</fullName>
        <shortName evidence="9">TRCF</shortName>
        <ecNumber evidence="9">3.6.4.-</ecNumber>
    </recommendedName>
</protein>
<keyword evidence="4 9" id="KW-0378">Hydrolase</keyword>
<evidence type="ECO:0000256" key="4">
    <source>
        <dbReference type="ARBA" id="ARBA00022801"/>
    </source>
</evidence>
<sequence length="1071" mass="117225">MDRTPLHAFIAELAANERFQAFVKAWPARARVSEPALPLLLATLHEELGRGILVLLAEDADARDAADAVSWYLGADAVALLPSRGVSLASGLEPPPHLVGERARALAVLAAGGLVCASAAALAEGMPPAAQRPRPVRLRVGDEPGIDGLSQALVLGGYERVDRVEERGQFAVRGGIVDVFPATGREPLRVELFGDEIEQVRAFSPFTQRALHPVADVDVYPAAERRRDLVEAALPPDSRGDVHAAPAPDDLVAPVDRPPDVVWQPDDVRAVWEEEGLPPPSLDGAAELDPFPRGQAFQFEAQRPAIAARGLAEAENELAGFVRSGNRVVVAFPHRGEALRQDALLRKVTTGMLADGEALPREAGVRFAVSTARRGFVWRELGLVLLPDTQVFRKKPPRADVRLGRALATFADLRVGDHVVHEDHGVGKLLGFETKEVAGVTRDYLFLAFRGEDRLYVPHEQLGKLSRYIGADAGAPSLSKLGGKAWQNLKSRARESVRELAGELLSLYAQRQRAEGVTFDLSNEWLERLEASFPYRETDDQARAIEAVKEDLESGRPMDRLVCGDVGYGKTEVAVRAAFAVAVNGKQVLVLCPTTILAEQHWNTFRERYRDFPVNVEMVSRFRKPAETRKVLADFAAGKVDVLVGTHRVLSRDVIPKELGLVILDEEQRFGVAQKELMRSLRLEVDVLALSATPIPRTLHMSLSGLRDISIIETPPEGRRPIRTTVGEYDEDLIRSALEREHARGGQSFYLHNRVESIDEVQAKLQQLCPDLRFLVAHGQMGERELEERMHAFLAGDADVLVSTTIIESGIDIPQANTLVVDRADTLGLSQLYQIRGRVGRSDVTAHAYLLYPDASELTPEARARLATLADHTELGAGFQIAMRDLEIRGAGDLLGAEQSGHVAALGFELYVEMLNEAVAELSGQRRLAVRPVRVDARVDAFIPAAYVASEALKIDLHRRLALVEHDDELRELRAATEDRYGPLPEPVENLFAIQEAKLKLARIGADYLVYRGGRATVGPLVLGSQELRALRELADTVVYTGHKREIALRTDNLEGALGLADAIVAARSAA</sequence>
<dbReference type="GO" id="GO:0006355">
    <property type="term" value="P:regulation of DNA-templated transcription"/>
    <property type="evidence" value="ECO:0007669"/>
    <property type="project" value="UniProtKB-UniRule"/>
</dbReference>
<comment type="similarity">
    <text evidence="9">In the C-terminal section; belongs to the helicase family. RecG subfamily.</text>
</comment>
<dbReference type="Pfam" id="PF17757">
    <property type="entry name" value="UvrB_inter"/>
    <property type="match status" value="1"/>
</dbReference>
<keyword evidence="1 9" id="KW-0963">Cytoplasm</keyword>
<dbReference type="SUPFAM" id="SSF143517">
    <property type="entry name" value="TRCF domain-like"/>
    <property type="match status" value="1"/>
</dbReference>
<dbReference type="Pfam" id="PF00270">
    <property type="entry name" value="DEAD"/>
    <property type="match status" value="1"/>
</dbReference>
<evidence type="ECO:0000256" key="1">
    <source>
        <dbReference type="ARBA" id="ARBA00022490"/>
    </source>
</evidence>
<dbReference type="Proteomes" id="UP000254134">
    <property type="component" value="Unassembled WGS sequence"/>
</dbReference>
<evidence type="ECO:0000256" key="3">
    <source>
        <dbReference type="ARBA" id="ARBA00022763"/>
    </source>
</evidence>
<dbReference type="SMART" id="SM01058">
    <property type="entry name" value="CarD_TRCF"/>
    <property type="match status" value="1"/>
</dbReference>
<evidence type="ECO:0000256" key="2">
    <source>
        <dbReference type="ARBA" id="ARBA00022741"/>
    </source>
</evidence>
<feature type="compositionally biased region" description="Low complexity" evidence="10">
    <location>
        <begin position="243"/>
        <end position="255"/>
    </location>
</feature>
<keyword evidence="2 9" id="KW-0547">Nucleotide-binding</keyword>
<dbReference type="InterPro" id="IPR041471">
    <property type="entry name" value="UvrB_inter"/>
</dbReference>
<dbReference type="InterPro" id="IPR011545">
    <property type="entry name" value="DEAD/DEAH_box_helicase_dom"/>
</dbReference>
<reference evidence="13 14" key="1">
    <citation type="submission" date="2018-07" db="EMBL/GenBank/DDBJ databases">
        <title>High-quality-draft genome sequence of Gaiella occulta.</title>
        <authorList>
            <person name="Severino R."/>
            <person name="Froufe H.J.C."/>
            <person name="Rainey F.A."/>
            <person name="Barroso C."/>
            <person name="Albuquerque L."/>
            <person name="Lobo-Da-Cunha A."/>
            <person name="Da Costa M.S."/>
            <person name="Egas C."/>
        </authorList>
    </citation>
    <scope>NUCLEOTIDE SEQUENCE [LARGE SCALE GENOMIC DNA]</scope>
    <source>
        <strain evidence="13 14">F2-233</strain>
    </source>
</reference>
<evidence type="ECO:0000313" key="13">
    <source>
        <dbReference type="EMBL" id="RDI73906.1"/>
    </source>
</evidence>
<dbReference type="InterPro" id="IPR005118">
    <property type="entry name" value="TRCF_C"/>
</dbReference>
<feature type="domain" description="Helicase C-terminal" evidence="12">
    <location>
        <begin position="729"/>
        <end position="887"/>
    </location>
</feature>
<evidence type="ECO:0000256" key="10">
    <source>
        <dbReference type="SAM" id="MobiDB-lite"/>
    </source>
</evidence>
<dbReference type="GO" id="GO:0003678">
    <property type="term" value="F:DNA helicase activity"/>
    <property type="evidence" value="ECO:0007669"/>
    <property type="project" value="TreeGrafter"/>
</dbReference>
<dbReference type="Pfam" id="PF02559">
    <property type="entry name" value="CarD_TRCF_RID"/>
    <property type="match status" value="1"/>
</dbReference>
<accession>A0A7M2YV03</accession>
<evidence type="ECO:0000259" key="12">
    <source>
        <dbReference type="PROSITE" id="PS51194"/>
    </source>
</evidence>
<dbReference type="CDD" id="cd17991">
    <property type="entry name" value="DEXHc_TRCF"/>
    <property type="match status" value="1"/>
</dbReference>
<dbReference type="InterPro" id="IPR047112">
    <property type="entry name" value="RecG/Mfd"/>
</dbReference>
<dbReference type="Pfam" id="PF03461">
    <property type="entry name" value="TRCF"/>
    <property type="match status" value="1"/>
</dbReference>
<dbReference type="InterPro" id="IPR027417">
    <property type="entry name" value="P-loop_NTPase"/>
</dbReference>
<dbReference type="SMART" id="SM00490">
    <property type="entry name" value="HELICc"/>
    <property type="match status" value="1"/>
</dbReference>
<comment type="subcellular location">
    <subcellularLocation>
        <location evidence="9">Cytoplasm</location>
    </subcellularLocation>
</comment>
<dbReference type="PANTHER" id="PTHR47964:SF1">
    <property type="entry name" value="ATP-DEPENDENT DNA HELICASE HOMOLOG RECG, CHLOROPLASTIC"/>
    <property type="match status" value="1"/>
</dbReference>
<dbReference type="RefSeq" id="WP_114796878.1">
    <property type="nucleotide sequence ID" value="NZ_QQZY01000006.1"/>
</dbReference>
<dbReference type="InterPro" id="IPR037235">
    <property type="entry name" value="TRCF-like_C_D7"/>
</dbReference>
<dbReference type="InterPro" id="IPR036101">
    <property type="entry name" value="CarD-like/TRCF_RID_sf"/>
</dbReference>
<dbReference type="InterPro" id="IPR004576">
    <property type="entry name" value="Mfd"/>
</dbReference>
<evidence type="ECO:0000256" key="7">
    <source>
        <dbReference type="ARBA" id="ARBA00023125"/>
    </source>
</evidence>
<keyword evidence="6 9" id="KW-0067">ATP-binding</keyword>
<dbReference type="SMART" id="SM00487">
    <property type="entry name" value="DEXDc"/>
    <property type="match status" value="1"/>
</dbReference>
<dbReference type="GO" id="GO:0016787">
    <property type="term" value="F:hydrolase activity"/>
    <property type="evidence" value="ECO:0007669"/>
    <property type="project" value="UniProtKB-KW"/>
</dbReference>
<dbReference type="SMART" id="SM00982">
    <property type="entry name" value="TRCF"/>
    <property type="match status" value="1"/>
</dbReference>
<name>A0A7M2YV03_9ACTN</name>
<comment type="caution">
    <text evidence="13">The sequence shown here is derived from an EMBL/GenBank/DDBJ whole genome shotgun (WGS) entry which is preliminary data.</text>
</comment>
<dbReference type="EC" id="3.6.4.-" evidence="9"/>
<dbReference type="InterPro" id="IPR014001">
    <property type="entry name" value="Helicase_ATP-bd"/>
</dbReference>
<dbReference type="NCBIfam" id="TIGR00580">
    <property type="entry name" value="mfd"/>
    <property type="match status" value="1"/>
</dbReference>
<dbReference type="GO" id="GO:0000716">
    <property type="term" value="P:transcription-coupled nucleotide-excision repair, DNA damage recognition"/>
    <property type="evidence" value="ECO:0007669"/>
    <property type="project" value="UniProtKB-UniRule"/>
</dbReference>
<comment type="function">
    <text evidence="9">Couples transcription and DNA repair by recognizing RNA polymerase (RNAP) stalled at DNA lesions. Mediates ATP-dependent release of RNAP and its truncated transcript from the DNA, and recruitment of nucleotide excision repair machinery to the damaged site.</text>
</comment>
<dbReference type="OrthoDB" id="9804325at2"/>
<dbReference type="SUPFAM" id="SSF52540">
    <property type="entry name" value="P-loop containing nucleoside triphosphate hydrolases"/>
    <property type="match status" value="3"/>
</dbReference>
<dbReference type="GO" id="GO:0005524">
    <property type="term" value="F:ATP binding"/>
    <property type="evidence" value="ECO:0007669"/>
    <property type="project" value="UniProtKB-UniRule"/>
</dbReference>
<dbReference type="AlphaFoldDB" id="A0A7M2YV03"/>
<feature type="domain" description="Helicase ATP-binding" evidence="11">
    <location>
        <begin position="551"/>
        <end position="712"/>
    </location>
</feature>
<dbReference type="Gene3D" id="3.90.1150.50">
    <property type="entry name" value="Transcription-repair-coupling factor, D7 domain"/>
    <property type="match status" value="1"/>
</dbReference>
<organism evidence="13 14">
    <name type="scientific">Gaiella occulta</name>
    <dbReference type="NCBI Taxonomy" id="1002870"/>
    <lineage>
        <taxon>Bacteria</taxon>
        <taxon>Bacillati</taxon>
        <taxon>Actinomycetota</taxon>
        <taxon>Thermoleophilia</taxon>
        <taxon>Gaiellales</taxon>
        <taxon>Gaiellaceae</taxon>
        <taxon>Gaiella</taxon>
    </lineage>
</organism>